<dbReference type="HOGENOM" id="CLU_3174484_0_0_12"/>
<sequence>MEAGDVFTLFLRHNINDLIRSQYEALHTQDLDESVSFAEDILTRIQA</sequence>
<dbReference type="KEGG" id="tpi:TREPR_0413"/>
<dbReference type="AlphaFoldDB" id="F5YM89"/>
<evidence type="ECO:0000313" key="1">
    <source>
        <dbReference type="EMBL" id="AEF84108.1"/>
    </source>
</evidence>
<keyword evidence="2" id="KW-1185">Reference proteome</keyword>
<dbReference type="EMBL" id="CP001843">
    <property type="protein sequence ID" value="AEF84108.1"/>
    <property type="molecule type" value="Genomic_DNA"/>
</dbReference>
<evidence type="ECO:0000313" key="2">
    <source>
        <dbReference type="Proteomes" id="UP000009223"/>
    </source>
</evidence>
<dbReference type="STRING" id="545694.TREPR_0413"/>
<protein>
    <submittedName>
        <fullName evidence="1">Uncharacterized protein</fullName>
    </submittedName>
</protein>
<reference evidence="2" key="1">
    <citation type="submission" date="2009-12" db="EMBL/GenBank/DDBJ databases">
        <title>Complete sequence of Treponema primitia strain ZAS-2.</title>
        <authorList>
            <person name="Tetu S.G."/>
            <person name="Matson E."/>
            <person name="Ren Q."/>
            <person name="Seshadri R."/>
            <person name="Elbourne L."/>
            <person name="Hassan K.A."/>
            <person name="Durkin A."/>
            <person name="Radune D."/>
            <person name="Mohamoud Y."/>
            <person name="Shay R."/>
            <person name="Jin S."/>
            <person name="Zhang X."/>
            <person name="Lucey K."/>
            <person name="Ballor N.R."/>
            <person name="Ottesen E."/>
            <person name="Rosenthal R."/>
            <person name="Allen A."/>
            <person name="Leadbetter J.R."/>
            <person name="Paulsen I.T."/>
        </authorList>
    </citation>
    <scope>NUCLEOTIDE SEQUENCE [LARGE SCALE GENOMIC DNA]</scope>
    <source>
        <strain evidence="2">ATCC BAA-887 / DSM 12427 / ZAS-2</strain>
    </source>
</reference>
<accession>F5YM89</accession>
<gene>
    <name evidence="1" type="ordered locus">TREPR_0413</name>
</gene>
<dbReference type="Proteomes" id="UP000009223">
    <property type="component" value="Chromosome"/>
</dbReference>
<proteinExistence type="predicted"/>
<organism evidence="1 2">
    <name type="scientific">Treponema primitia (strain ATCC BAA-887 / DSM 12427 / ZAS-2)</name>
    <dbReference type="NCBI Taxonomy" id="545694"/>
    <lineage>
        <taxon>Bacteria</taxon>
        <taxon>Pseudomonadati</taxon>
        <taxon>Spirochaetota</taxon>
        <taxon>Spirochaetia</taxon>
        <taxon>Spirochaetales</taxon>
        <taxon>Treponemataceae</taxon>
        <taxon>Treponema</taxon>
    </lineage>
</organism>
<name>F5YM89_TREPZ</name>
<reference evidence="1 2" key="2">
    <citation type="journal article" date="2011" name="ISME J.">
        <title>RNA-seq reveals cooperative metabolic interactions between two termite-gut spirochete species in co-culture.</title>
        <authorList>
            <person name="Rosenthal A.Z."/>
            <person name="Matson E.G."/>
            <person name="Eldar A."/>
            <person name="Leadbetter J.R."/>
        </authorList>
    </citation>
    <scope>NUCLEOTIDE SEQUENCE [LARGE SCALE GENOMIC DNA]</scope>
    <source>
        <strain evidence="2">ATCC BAA-887 / DSM 12427 / ZAS-2</strain>
    </source>
</reference>